<keyword evidence="4" id="KW-1185">Reference proteome</keyword>
<dbReference type="Proteomes" id="UP000198415">
    <property type="component" value="Unassembled WGS sequence"/>
</dbReference>
<dbReference type="InterPro" id="IPR027381">
    <property type="entry name" value="LytR/CpsA/Psr_C"/>
</dbReference>
<dbReference type="Gene3D" id="3.30.70.2390">
    <property type="match status" value="1"/>
</dbReference>
<dbReference type="AlphaFoldDB" id="A0A238Z429"/>
<protein>
    <submittedName>
        <fullName evidence="3">LytR cell envelope-related transcriptional attenuator</fullName>
    </submittedName>
</protein>
<evidence type="ECO:0000313" key="4">
    <source>
        <dbReference type="Proteomes" id="UP000198415"/>
    </source>
</evidence>
<feature type="compositionally biased region" description="Polar residues" evidence="1">
    <location>
        <begin position="154"/>
        <end position="165"/>
    </location>
</feature>
<reference evidence="3 4" key="1">
    <citation type="submission" date="2017-06" db="EMBL/GenBank/DDBJ databases">
        <authorList>
            <person name="Kim H.J."/>
            <person name="Triplett B.A."/>
        </authorList>
    </citation>
    <scope>NUCLEOTIDE SEQUENCE [LARGE SCALE GENOMIC DNA]</scope>
    <source>
        <strain evidence="3 4">DSM 43151</strain>
    </source>
</reference>
<sequence length="165" mass="17377">MVVALVRDSQADAATGNGCPQGTTMVNLDLPAQASEVKLRVFNGTRTPGLADRVSKDFKDRGFQVQPPGKGKYKSAATAIVRFGPKTVGAAQWIRAHFLGEAEPQFAATQTTDVIDIIVGDQYRQLATRTEVNQSMAQLGSPDLPPGTCAAPTETISTSVSGSGR</sequence>
<evidence type="ECO:0000256" key="1">
    <source>
        <dbReference type="SAM" id="MobiDB-lite"/>
    </source>
</evidence>
<dbReference type="EMBL" id="FZNR01000005">
    <property type="protein sequence ID" value="SNR78080.1"/>
    <property type="molecule type" value="Genomic_DNA"/>
</dbReference>
<organism evidence="3 4">
    <name type="scientific">Actinoplanes regularis</name>
    <dbReference type="NCBI Taxonomy" id="52697"/>
    <lineage>
        <taxon>Bacteria</taxon>
        <taxon>Bacillati</taxon>
        <taxon>Actinomycetota</taxon>
        <taxon>Actinomycetes</taxon>
        <taxon>Micromonosporales</taxon>
        <taxon>Micromonosporaceae</taxon>
        <taxon>Actinoplanes</taxon>
    </lineage>
</organism>
<accession>A0A238Z429</accession>
<evidence type="ECO:0000259" key="2">
    <source>
        <dbReference type="Pfam" id="PF13399"/>
    </source>
</evidence>
<evidence type="ECO:0000313" key="3">
    <source>
        <dbReference type="EMBL" id="SNR78080.1"/>
    </source>
</evidence>
<proteinExistence type="predicted"/>
<gene>
    <name evidence="3" type="ORF">SAMN06264365_105420</name>
</gene>
<feature type="domain" description="LytR/CpsA/Psr regulator C-terminal" evidence="2">
    <location>
        <begin position="36"/>
        <end position="123"/>
    </location>
</feature>
<dbReference type="Pfam" id="PF13399">
    <property type="entry name" value="LytR_C"/>
    <property type="match status" value="1"/>
</dbReference>
<feature type="region of interest" description="Disordered" evidence="1">
    <location>
        <begin position="139"/>
        <end position="165"/>
    </location>
</feature>
<name>A0A238Z429_9ACTN</name>